<dbReference type="AlphaFoldDB" id="A0A3B3ZZZ2"/>
<keyword evidence="1" id="KW-0547">Nucleotide-binding</keyword>
<dbReference type="SUPFAM" id="SSF50249">
    <property type="entry name" value="Nucleic acid-binding proteins"/>
    <property type="match status" value="1"/>
</dbReference>
<evidence type="ECO:0000313" key="7">
    <source>
        <dbReference type="Proteomes" id="UP000261520"/>
    </source>
</evidence>
<name>A0A3B3ZZZ2_9GOBI</name>
<evidence type="ECO:0000256" key="2">
    <source>
        <dbReference type="ARBA" id="ARBA00022801"/>
    </source>
</evidence>
<dbReference type="InterPro" id="IPR027417">
    <property type="entry name" value="P-loop_NTPase"/>
</dbReference>
<dbReference type="PANTHER" id="PTHR43788">
    <property type="entry name" value="DNA2/NAM7 HELICASE FAMILY MEMBER"/>
    <property type="match status" value="1"/>
</dbReference>
<dbReference type="GO" id="GO:0043139">
    <property type="term" value="F:5'-3' DNA helicase activity"/>
    <property type="evidence" value="ECO:0007669"/>
    <property type="project" value="TreeGrafter"/>
</dbReference>
<keyword evidence="4" id="KW-0067">ATP-binding</keyword>
<evidence type="ECO:0000256" key="3">
    <source>
        <dbReference type="ARBA" id="ARBA00022806"/>
    </source>
</evidence>
<dbReference type="InterPro" id="IPR050534">
    <property type="entry name" value="Coronavir_polyprotein_1ab"/>
</dbReference>
<accession>A0A3B3ZZZ2</accession>
<reference evidence="6" key="1">
    <citation type="submission" date="2025-08" db="UniProtKB">
        <authorList>
            <consortium name="Ensembl"/>
        </authorList>
    </citation>
    <scope>IDENTIFICATION</scope>
</reference>
<evidence type="ECO:0000313" key="6">
    <source>
        <dbReference type="Ensembl" id="ENSPMGP00000010333.1"/>
    </source>
</evidence>
<dbReference type="Pfam" id="PF13086">
    <property type="entry name" value="AAA_11"/>
    <property type="match status" value="1"/>
</dbReference>
<dbReference type="InterPro" id="IPR041677">
    <property type="entry name" value="DNA2/NAM7_AAA_11"/>
</dbReference>
<feature type="domain" description="DNA2/NAM7 helicase helicase" evidence="5">
    <location>
        <begin position="335"/>
        <end position="425"/>
    </location>
</feature>
<keyword evidence="3" id="KW-0347">Helicase</keyword>
<dbReference type="GO" id="GO:0005524">
    <property type="term" value="F:ATP binding"/>
    <property type="evidence" value="ECO:0007669"/>
    <property type="project" value="UniProtKB-KW"/>
</dbReference>
<dbReference type="GO" id="GO:0016787">
    <property type="term" value="F:hydrolase activity"/>
    <property type="evidence" value="ECO:0007669"/>
    <property type="project" value="UniProtKB-KW"/>
</dbReference>
<dbReference type="InterPro" id="IPR012340">
    <property type="entry name" value="NA-bd_OB-fold"/>
</dbReference>
<protein>
    <recommendedName>
        <fullName evidence="5">DNA2/NAM7 helicase helicase domain-containing protein</fullName>
    </recommendedName>
</protein>
<proteinExistence type="predicted"/>
<sequence length="453" mass="51628">MSSEKADVGHYSLNLRSYTWASSPIRRYIDLVLQRLEAKSLILSAKTEREPSQTTVHTSPSAEQIEHEVEINLQLKPGDTLRVQMTCEVHRGYWNPAVQLVSVTPKFELCVDHIQNPVTCFSRCADNPSQINYRKPEDYVQIWKPLCGMESATCAVRDSNCIIIENLEVNFSERSGESLEGNFFLHSTWIEEWAITEFNLSQCFLCIRKPNLPLKKDILEKYDLSDYTKPGDPAEFTWVAHGVTTTFKGTKKTPAGKLVHFYVNHRPMEHIPDSIFKDKKTFTVELIPKTLPDIRKENAVLNVPKACELVKSIALGHHIPREGKSILNTAYLPSLNHSQFRAVDMALNSNFTLIQGPPGTGKTVVGVYIVLCFWELNQKNPRKLYAIKDEDKNKRQVILYCGPSNKSVDVVAVYVEHKANVNKMKITLHHLVYKTYFIKMNNCPPGCQHGKRQ</sequence>
<evidence type="ECO:0000256" key="4">
    <source>
        <dbReference type="ARBA" id="ARBA00022840"/>
    </source>
</evidence>
<dbReference type="STRING" id="409849.ENSPMGP00000010333"/>
<evidence type="ECO:0000259" key="5">
    <source>
        <dbReference type="Pfam" id="PF13086"/>
    </source>
</evidence>
<evidence type="ECO:0000256" key="1">
    <source>
        <dbReference type="ARBA" id="ARBA00022741"/>
    </source>
</evidence>
<dbReference type="Ensembl" id="ENSPMGT00000011026.1">
    <property type="protein sequence ID" value="ENSPMGP00000010333.1"/>
    <property type="gene ID" value="ENSPMGG00000008560.1"/>
</dbReference>
<reference evidence="6" key="2">
    <citation type="submission" date="2025-09" db="UniProtKB">
        <authorList>
            <consortium name="Ensembl"/>
        </authorList>
    </citation>
    <scope>IDENTIFICATION</scope>
</reference>
<dbReference type="PANTHER" id="PTHR43788:SF16">
    <property type="entry name" value="HELICASE WITH ZINC FINGER 2"/>
    <property type="match status" value="1"/>
</dbReference>
<dbReference type="Proteomes" id="UP000261520">
    <property type="component" value="Unplaced"/>
</dbReference>
<keyword evidence="7" id="KW-1185">Reference proteome</keyword>
<organism evidence="6 7">
    <name type="scientific">Periophthalmus magnuspinnatus</name>
    <dbReference type="NCBI Taxonomy" id="409849"/>
    <lineage>
        <taxon>Eukaryota</taxon>
        <taxon>Metazoa</taxon>
        <taxon>Chordata</taxon>
        <taxon>Craniata</taxon>
        <taxon>Vertebrata</taxon>
        <taxon>Euteleostomi</taxon>
        <taxon>Actinopterygii</taxon>
        <taxon>Neopterygii</taxon>
        <taxon>Teleostei</taxon>
        <taxon>Neoteleostei</taxon>
        <taxon>Acanthomorphata</taxon>
        <taxon>Gobiaria</taxon>
        <taxon>Gobiiformes</taxon>
        <taxon>Gobioidei</taxon>
        <taxon>Gobiidae</taxon>
        <taxon>Oxudercinae</taxon>
        <taxon>Periophthalmus</taxon>
    </lineage>
</organism>
<keyword evidence="2" id="KW-0378">Hydrolase</keyword>
<dbReference type="SUPFAM" id="SSF52540">
    <property type="entry name" value="P-loop containing nucleoside triphosphate hydrolases"/>
    <property type="match status" value="1"/>
</dbReference>
<dbReference type="Gene3D" id="3.40.50.300">
    <property type="entry name" value="P-loop containing nucleotide triphosphate hydrolases"/>
    <property type="match status" value="1"/>
</dbReference>